<protein>
    <submittedName>
        <fullName evidence="1">Uncharacterized protein</fullName>
    </submittedName>
</protein>
<dbReference type="Proteomes" id="UP000008792">
    <property type="component" value="Unassembled WGS sequence"/>
</dbReference>
<organism evidence="1 2">
    <name type="scientific">Drosophila virilis</name>
    <name type="common">Fruit fly</name>
    <dbReference type="NCBI Taxonomy" id="7244"/>
    <lineage>
        <taxon>Eukaryota</taxon>
        <taxon>Metazoa</taxon>
        <taxon>Ecdysozoa</taxon>
        <taxon>Arthropoda</taxon>
        <taxon>Hexapoda</taxon>
        <taxon>Insecta</taxon>
        <taxon>Pterygota</taxon>
        <taxon>Neoptera</taxon>
        <taxon>Endopterygota</taxon>
        <taxon>Diptera</taxon>
        <taxon>Brachycera</taxon>
        <taxon>Muscomorpha</taxon>
        <taxon>Ephydroidea</taxon>
        <taxon>Drosophilidae</taxon>
        <taxon>Drosophila</taxon>
    </lineage>
</organism>
<dbReference type="EMBL" id="CH940647">
    <property type="protein sequence ID" value="EDW70725.2"/>
    <property type="molecule type" value="Genomic_DNA"/>
</dbReference>
<dbReference type="eggNOG" id="ENOG502T96X">
    <property type="taxonomic scope" value="Eukaryota"/>
</dbReference>
<accession>B4LID8</accession>
<dbReference type="InParanoid" id="B4LID8"/>
<name>B4LID8_DROVI</name>
<dbReference type="AlphaFoldDB" id="B4LID8"/>
<dbReference type="OrthoDB" id="408631at2759"/>
<reference evidence="1 2" key="1">
    <citation type="journal article" date="2007" name="Nature">
        <title>Evolution of genes and genomes on the Drosophila phylogeny.</title>
        <authorList>
            <consortium name="Drosophila 12 Genomes Consortium"/>
            <person name="Clark A.G."/>
            <person name="Eisen M.B."/>
            <person name="Smith D.R."/>
            <person name="Bergman C.M."/>
            <person name="Oliver B."/>
            <person name="Markow T.A."/>
            <person name="Kaufman T.C."/>
            <person name="Kellis M."/>
            <person name="Gelbart W."/>
            <person name="Iyer V.N."/>
            <person name="Pollard D.A."/>
            <person name="Sackton T.B."/>
            <person name="Larracuente A.M."/>
            <person name="Singh N.D."/>
            <person name="Abad J.P."/>
            <person name="Abt D.N."/>
            <person name="Adryan B."/>
            <person name="Aguade M."/>
            <person name="Akashi H."/>
            <person name="Anderson W.W."/>
            <person name="Aquadro C.F."/>
            <person name="Ardell D.H."/>
            <person name="Arguello R."/>
            <person name="Artieri C.G."/>
            <person name="Barbash D.A."/>
            <person name="Barker D."/>
            <person name="Barsanti P."/>
            <person name="Batterham P."/>
            <person name="Batzoglou S."/>
            <person name="Begun D."/>
            <person name="Bhutkar A."/>
            <person name="Blanco E."/>
            <person name="Bosak S.A."/>
            <person name="Bradley R.K."/>
            <person name="Brand A.D."/>
            <person name="Brent M.R."/>
            <person name="Brooks A.N."/>
            <person name="Brown R.H."/>
            <person name="Butlin R.K."/>
            <person name="Caggese C."/>
            <person name="Calvi B.R."/>
            <person name="Bernardo de Carvalho A."/>
            <person name="Caspi A."/>
            <person name="Castrezana S."/>
            <person name="Celniker S.E."/>
            <person name="Chang J.L."/>
            <person name="Chapple C."/>
            <person name="Chatterji S."/>
            <person name="Chinwalla A."/>
            <person name="Civetta A."/>
            <person name="Clifton S.W."/>
            <person name="Comeron J.M."/>
            <person name="Costello J.C."/>
            <person name="Coyne J.A."/>
            <person name="Daub J."/>
            <person name="David R.G."/>
            <person name="Delcher A.L."/>
            <person name="Delehaunty K."/>
            <person name="Do C.B."/>
            <person name="Ebling H."/>
            <person name="Edwards K."/>
            <person name="Eickbush T."/>
            <person name="Evans J.D."/>
            <person name="Filipski A."/>
            <person name="Findeiss S."/>
            <person name="Freyhult E."/>
            <person name="Fulton L."/>
            <person name="Fulton R."/>
            <person name="Garcia A.C."/>
            <person name="Gardiner A."/>
            <person name="Garfield D.A."/>
            <person name="Garvin B.E."/>
            <person name="Gibson G."/>
            <person name="Gilbert D."/>
            <person name="Gnerre S."/>
            <person name="Godfrey J."/>
            <person name="Good R."/>
            <person name="Gotea V."/>
            <person name="Gravely B."/>
            <person name="Greenberg A.J."/>
            <person name="Griffiths-Jones S."/>
            <person name="Gross S."/>
            <person name="Guigo R."/>
            <person name="Gustafson E.A."/>
            <person name="Haerty W."/>
            <person name="Hahn M.W."/>
            <person name="Halligan D.L."/>
            <person name="Halpern A.L."/>
            <person name="Halter G.M."/>
            <person name="Han M.V."/>
            <person name="Heger A."/>
            <person name="Hillier L."/>
            <person name="Hinrichs A.S."/>
            <person name="Holmes I."/>
            <person name="Hoskins R.A."/>
            <person name="Hubisz M.J."/>
            <person name="Hultmark D."/>
            <person name="Huntley M.A."/>
            <person name="Jaffe D.B."/>
            <person name="Jagadeeshan S."/>
            <person name="Jeck W.R."/>
            <person name="Johnson J."/>
            <person name="Jones C.D."/>
            <person name="Jordan W.C."/>
            <person name="Karpen G.H."/>
            <person name="Kataoka E."/>
            <person name="Keightley P.D."/>
            <person name="Kheradpour P."/>
            <person name="Kirkness E.F."/>
            <person name="Koerich L.B."/>
            <person name="Kristiansen K."/>
            <person name="Kudrna D."/>
            <person name="Kulathinal R.J."/>
            <person name="Kumar S."/>
            <person name="Kwok R."/>
            <person name="Lander E."/>
            <person name="Langley C.H."/>
            <person name="Lapoint R."/>
            <person name="Lazzaro B.P."/>
            <person name="Lee S.J."/>
            <person name="Levesque L."/>
            <person name="Li R."/>
            <person name="Lin C.F."/>
            <person name="Lin M.F."/>
            <person name="Lindblad-Toh K."/>
            <person name="Llopart A."/>
            <person name="Long M."/>
            <person name="Low L."/>
            <person name="Lozovsky E."/>
            <person name="Lu J."/>
            <person name="Luo M."/>
            <person name="Machado C.A."/>
            <person name="Makalowski W."/>
            <person name="Marzo M."/>
            <person name="Matsuda M."/>
            <person name="Matzkin L."/>
            <person name="McAllister B."/>
            <person name="McBride C.S."/>
            <person name="McKernan B."/>
            <person name="McKernan K."/>
            <person name="Mendez-Lago M."/>
            <person name="Minx P."/>
            <person name="Mollenhauer M.U."/>
            <person name="Montooth K."/>
            <person name="Mount S.M."/>
            <person name="Mu X."/>
            <person name="Myers E."/>
            <person name="Negre B."/>
            <person name="Newfeld S."/>
            <person name="Nielsen R."/>
            <person name="Noor M.A."/>
            <person name="O'Grady P."/>
            <person name="Pachter L."/>
            <person name="Papaceit M."/>
            <person name="Parisi M.J."/>
            <person name="Parisi M."/>
            <person name="Parts L."/>
            <person name="Pedersen J.S."/>
            <person name="Pesole G."/>
            <person name="Phillippy A.M."/>
            <person name="Ponting C.P."/>
            <person name="Pop M."/>
            <person name="Porcelli D."/>
            <person name="Powell J.R."/>
            <person name="Prohaska S."/>
            <person name="Pruitt K."/>
            <person name="Puig M."/>
            <person name="Quesneville H."/>
            <person name="Ram K.R."/>
            <person name="Rand D."/>
            <person name="Rasmussen M.D."/>
            <person name="Reed L.K."/>
            <person name="Reenan R."/>
            <person name="Reily A."/>
            <person name="Remington K.A."/>
            <person name="Rieger T.T."/>
            <person name="Ritchie M.G."/>
            <person name="Robin C."/>
            <person name="Rogers Y.H."/>
            <person name="Rohde C."/>
            <person name="Rozas J."/>
            <person name="Rubenfield M.J."/>
            <person name="Ruiz A."/>
            <person name="Russo S."/>
            <person name="Salzberg S.L."/>
            <person name="Sanchez-Gracia A."/>
            <person name="Saranga D.J."/>
            <person name="Sato H."/>
            <person name="Schaeffer S.W."/>
            <person name="Schatz M.C."/>
            <person name="Schlenke T."/>
            <person name="Schwartz R."/>
            <person name="Segarra C."/>
            <person name="Singh R.S."/>
            <person name="Sirot L."/>
            <person name="Sirota M."/>
            <person name="Sisneros N.B."/>
            <person name="Smith C.D."/>
            <person name="Smith T.F."/>
            <person name="Spieth J."/>
            <person name="Stage D.E."/>
            <person name="Stark A."/>
            <person name="Stephan W."/>
            <person name="Strausberg R.L."/>
            <person name="Strempel S."/>
            <person name="Sturgill D."/>
            <person name="Sutton G."/>
            <person name="Sutton G.G."/>
            <person name="Tao W."/>
            <person name="Teichmann S."/>
            <person name="Tobari Y.N."/>
            <person name="Tomimura Y."/>
            <person name="Tsolas J.M."/>
            <person name="Valente V.L."/>
            <person name="Venter E."/>
            <person name="Venter J.C."/>
            <person name="Vicario S."/>
            <person name="Vieira F.G."/>
            <person name="Vilella A.J."/>
            <person name="Villasante A."/>
            <person name="Walenz B."/>
            <person name="Wang J."/>
            <person name="Wasserman M."/>
            <person name="Watts T."/>
            <person name="Wilson D."/>
            <person name="Wilson R.K."/>
            <person name="Wing R.A."/>
            <person name="Wolfner M.F."/>
            <person name="Wong A."/>
            <person name="Wong G.K."/>
            <person name="Wu C.I."/>
            <person name="Wu G."/>
            <person name="Yamamoto D."/>
            <person name="Yang H.P."/>
            <person name="Yang S.P."/>
            <person name="Yorke J.A."/>
            <person name="Yoshida K."/>
            <person name="Zdobnov E."/>
            <person name="Zhang P."/>
            <person name="Zhang Y."/>
            <person name="Zimin A.V."/>
            <person name="Baldwin J."/>
            <person name="Abdouelleil A."/>
            <person name="Abdulkadir J."/>
            <person name="Abebe A."/>
            <person name="Abera B."/>
            <person name="Abreu J."/>
            <person name="Acer S.C."/>
            <person name="Aftuck L."/>
            <person name="Alexander A."/>
            <person name="An P."/>
            <person name="Anderson E."/>
            <person name="Anderson S."/>
            <person name="Arachi H."/>
            <person name="Azer M."/>
            <person name="Bachantsang P."/>
            <person name="Barry A."/>
            <person name="Bayul T."/>
            <person name="Berlin A."/>
            <person name="Bessette D."/>
            <person name="Bloom T."/>
            <person name="Blye J."/>
            <person name="Boguslavskiy L."/>
            <person name="Bonnet C."/>
            <person name="Boukhgalter B."/>
            <person name="Bourzgui I."/>
            <person name="Brown A."/>
            <person name="Cahill P."/>
            <person name="Channer S."/>
            <person name="Cheshatsang Y."/>
            <person name="Chuda L."/>
            <person name="Citroen M."/>
            <person name="Collymore A."/>
            <person name="Cooke P."/>
            <person name="Costello M."/>
            <person name="D'Aco K."/>
            <person name="Daza R."/>
            <person name="De Haan G."/>
            <person name="DeGray S."/>
            <person name="DeMaso C."/>
            <person name="Dhargay N."/>
            <person name="Dooley K."/>
            <person name="Dooley E."/>
            <person name="Doricent M."/>
            <person name="Dorje P."/>
            <person name="Dorjee K."/>
            <person name="Dupes A."/>
            <person name="Elong R."/>
            <person name="Falk J."/>
            <person name="Farina A."/>
            <person name="Faro S."/>
            <person name="Ferguson D."/>
            <person name="Fisher S."/>
            <person name="Foley C.D."/>
            <person name="Franke A."/>
            <person name="Friedrich D."/>
            <person name="Gadbois L."/>
            <person name="Gearin G."/>
            <person name="Gearin C.R."/>
            <person name="Giannoukos G."/>
            <person name="Goode T."/>
            <person name="Graham J."/>
            <person name="Grandbois E."/>
            <person name="Grewal S."/>
            <person name="Gyaltsen K."/>
            <person name="Hafez N."/>
            <person name="Hagos B."/>
            <person name="Hall J."/>
            <person name="Henson C."/>
            <person name="Hollinger A."/>
            <person name="Honan T."/>
            <person name="Huard M.D."/>
            <person name="Hughes L."/>
            <person name="Hurhula B."/>
            <person name="Husby M.E."/>
            <person name="Kamat A."/>
            <person name="Kanga B."/>
            <person name="Kashin S."/>
            <person name="Khazanovich D."/>
            <person name="Kisner P."/>
            <person name="Lance K."/>
            <person name="Lara M."/>
            <person name="Lee W."/>
            <person name="Lennon N."/>
            <person name="Letendre F."/>
            <person name="LeVine R."/>
            <person name="Lipovsky A."/>
            <person name="Liu X."/>
            <person name="Liu J."/>
            <person name="Liu S."/>
            <person name="Lokyitsang T."/>
            <person name="Lokyitsang Y."/>
            <person name="Lubonja R."/>
            <person name="Lui A."/>
            <person name="MacDonald P."/>
            <person name="Magnisalis V."/>
            <person name="Maru K."/>
            <person name="Matthews C."/>
            <person name="McCusker W."/>
            <person name="McDonough S."/>
            <person name="Mehta T."/>
            <person name="Meldrim J."/>
            <person name="Meneus L."/>
            <person name="Mihai O."/>
            <person name="Mihalev A."/>
            <person name="Mihova T."/>
            <person name="Mittelman R."/>
            <person name="Mlenga V."/>
            <person name="Montmayeur A."/>
            <person name="Mulrain L."/>
            <person name="Navidi A."/>
            <person name="Naylor J."/>
            <person name="Negash T."/>
            <person name="Nguyen T."/>
            <person name="Nguyen N."/>
            <person name="Nicol R."/>
            <person name="Norbu C."/>
            <person name="Norbu N."/>
            <person name="Novod N."/>
            <person name="O'Neill B."/>
            <person name="Osman S."/>
            <person name="Markiewicz E."/>
            <person name="Oyono O.L."/>
            <person name="Patti C."/>
            <person name="Phunkhang P."/>
            <person name="Pierre F."/>
            <person name="Priest M."/>
            <person name="Raghuraman S."/>
            <person name="Rege F."/>
            <person name="Reyes R."/>
            <person name="Rise C."/>
            <person name="Rogov P."/>
            <person name="Ross K."/>
            <person name="Ryan E."/>
            <person name="Settipalli S."/>
            <person name="Shea T."/>
            <person name="Sherpa N."/>
            <person name="Shi L."/>
            <person name="Shih D."/>
            <person name="Sparrow T."/>
            <person name="Spaulding J."/>
            <person name="Stalker J."/>
            <person name="Stange-Thomann N."/>
            <person name="Stavropoulos S."/>
            <person name="Stone C."/>
            <person name="Strader C."/>
            <person name="Tesfaye S."/>
            <person name="Thomson T."/>
            <person name="Thoulutsang Y."/>
            <person name="Thoulutsang D."/>
            <person name="Topham K."/>
            <person name="Topping I."/>
            <person name="Tsamla T."/>
            <person name="Vassiliev H."/>
            <person name="Vo A."/>
            <person name="Wangchuk T."/>
            <person name="Wangdi T."/>
            <person name="Weiand M."/>
            <person name="Wilkinson J."/>
            <person name="Wilson A."/>
            <person name="Yadav S."/>
            <person name="Young G."/>
            <person name="Yu Q."/>
            <person name="Zembek L."/>
            <person name="Zhong D."/>
            <person name="Zimmer A."/>
            <person name="Zwirko Z."/>
            <person name="Jaffe D.B."/>
            <person name="Alvarez P."/>
            <person name="Brockman W."/>
            <person name="Butler J."/>
            <person name="Chin C."/>
            <person name="Gnerre S."/>
            <person name="Grabherr M."/>
            <person name="Kleber M."/>
            <person name="Mauceli E."/>
            <person name="MacCallum I."/>
        </authorList>
    </citation>
    <scope>NUCLEOTIDE SEQUENCE [LARGE SCALE GENOMIC DNA]</scope>
    <source>
        <strain evidence="2">Tucson 15010-1051.87</strain>
    </source>
</reference>
<dbReference type="HOGENOM" id="CLU_114681_0_0_1"/>
<gene>
    <name evidence="1" type="primary">Dvir\GJ11381</name>
    <name evidence="1" type="ORF">Dvir_GJ11381</name>
</gene>
<keyword evidence="2" id="KW-1185">Reference proteome</keyword>
<evidence type="ECO:0000313" key="1">
    <source>
        <dbReference type="EMBL" id="EDW70725.2"/>
    </source>
</evidence>
<proteinExistence type="predicted"/>
<sequence>MEPEICTVDTLTTIDAEEAGCLENKVEQINGMSIDHDQLNKVTSSENKETTTTATIDEDIGCLMDVLHLHMLQLIEDQISQQLALETQTARARLLLAQTRLQQGTQNFAAASRLPGNTPYRALYRLLQQGVKWGSSFKLLRFDVEPARNYLLPVTQIFGALVPYSLRLASHKWERCVEQIVECVNIQRELQSVVKSIERLNWVLHRRDNV</sequence>
<evidence type="ECO:0000313" key="2">
    <source>
        <dbReference type="Proteomes" id="UP000008792"/>
    </source>
</evidence>